<evidence type="ECO:0000259" key="4">
    <source>
        <dbReference type="PROSITE" id="PS50222"/>
    </source>
</evidence>
<dbReference type="PANTHER" id="PTHR23050">
    <property type="entry name" value="CALCIUM BINDING PROTEIN"/>
    <property type="match status" value="1"/>
</dbReference>
<keyword evidence="1" id="KW-0677">Repeat</keyword>
<name>A0A7J0E9V3_9ERIC</name>
<dbReference type="InterPro" id="IPR018247">
    <property type="entry name" value="EF_Hand_1_Ca_BS"/>
</dbReference>
<keyword evidence="3" id="KW-0175">Coiled coil</keyword>
<dbReference type="AlphaFoldDB" id="A0A7J0E9V3"/>
<dbReference type="InterPro" id="IPR011992">
    <property type="entry name" value="EF-hand-dom_pair"/>
</dbReference>
<feature type="domain" description="EF-hand" evidence="4">
    <location>
        <begin position="3"/>
        <end position="38"/>
    </location>
</feature>
<dbReference type="InterPro" id="IPR002048">
    <property type="entry name" value="EF_hand_dom"/>
</dbReference>
<feature type="coiled-coil region" evidence="3">
    <location>
        <begin position="61"/>
        <end position="91"/>
    </location>
</feature>
<dbReference type="CDD" id="cd00051">
    <property type="entry name" value="EFh"/>
    <property type="match status" value="2"/>
</dbReference>
<gene>
    <name evidence="5" type="ORF">Acr_02g0014050</name>
</gene>
<sequence length="143" mass="15961">MEIINKQYERVFNHFDEDGNGRISPRELHICVGSLGGDLSESEAEAAVVLADSDGGGELGLEDFVRLMEGAKEEEEKVEELREAFKMYEMVEGCGCITPKSLKWVLGRLGQAKTMDECKSMIAHFDLNGDGVLNFDEFMIMMT</sequence>
<dbReference type="EMBL" id="BJWL01000002">
    <property type="protein sequence ID" value="GFY83165.1"/>
    <property type="molecule type" value="Genomic_DNA"/>
</dbReference>
<dbReference type="OrthoDB" id="26525at2759"/>
<reference evidence="5 6" key="1">
    <citation type="submission" date="2019-07" db="EMBL/GenBank/DDBJ databases">
        <title>De Novo Assembly of kiwifruit Actinidia rufa.</title>
        <authorList>
            <person name="Sugita-Konishi S."/>
            <person name="Sato K."/>
            <person name="Mori E."/>
            <person name="Abe Y."/>
            <person name="Kisaki G."/>
            <person name="Hamano K."/>
            <person name="Suezawa K."/>
            <person name="Otani M."/>
            <person name="Fukuda T."/>
            <person name="Manabe T."/>
            <person name="Gomi K."/>
            <person name="Tabuchi M."/>
            <person name="Akimitsu K."/>
            <person name="Kataoka I."/>
        </authorList>
    </citation>
    <scope>NUCLEOTIDE SEQUENCE [LARGE SCALE GENOMIC DNA]</scope>
    <source>
        <strain evidence="6">cv. Fuchu</strain>
    </source>
</reference>
<feature type="domain" description="EF-hand" evidence="4">
    <location>
        <begin position="113"/>
        <end position="143"/>
    </location>
</feature>
<evidence type="ECO:0000256" key="1">
    <source>
        <dbReference type="ARBA" id="ARBA00022737"/>
    </source>
</evidence>
<keyword evidence="2" id="KW-0106">Calcium</keyword>
<dbReference type="GO" id="GO:0005509">
    <property type="term" value="F:calcium ion binding"/>
    <property type="evidence" value="ECO:0007669"/>
    <property type="project" value="InterPro"/>
</dbReference>
<dbReference type="SMART" id="SM00054">
    <property type="entry name" value="EFh"/>
    <property type="match status" value="3"/>
</dbReference>
<dbReference type="PROSITE" id="PS50222">
    <property type="entry name" value="EF_HAND_2"/>
    <property type="match status" value="3"/>
</dbReference>
<evidence type="ECO:0000313" key="5">
    <source>
        <dbReference type="EMBL" id="GFY83165.1"/>
    </source>
</evidence>
<dbReference type="SUPFAM" id="SSF47473">
    <property type="entry name" value="EF-hand"/>
    <property type="match status" value="1"/>
</dbReference>
<dbReference type="Proteomes" id="UP000585474">
    <property type="component" value="Unassembled WGS sequence"/>
</dbReference>
<evidence type="ECO:0000313" key="6">
    <source>
        <dbReference type="Proteomes" id="UP000585474"/>
    </source>
</evidence>
<evidence type="ECO:0000256" key="3">
    <source>
        <dbReference type="SAM" id="Coils"/>
    </source>
</evidence>
<protein>
    <recommendedName>
        <fullName evidence="4">EF-hand domain-containing protein</fullName>
    </recommendedName>
</protein>
<dbReference type="Gene3D" id="1.10.238.10">
    <property type="entry name" value="EF-hand"/>
    <property type="match status" value="2"/>
</dbReference>
<dbReference type="PROSITE" id="PS00018">
    <property type="entry name" value="EF_HAND_1"/>
    <property type="match status" value="3"/>
</dbReference>
<feature type="domain" description="EF-hand" evidence="4">
    <location>
        <begin position="39"/>
        <end position="74"/>
    </location>
</feature>
<dbReference type="Pfam" id="PF13499">
    <property type="entry name" value="EF-hand_7"/>
    <property type="match status" value="2"/>
</dbReference>
<dbReference type="FunFam" id="1.10.238.10:FF:000001">
    <property type="entry name" value="Calmodulin 1"/>
    <property type="match status" value="1"/>
</dbReference>
<accession>A0A7J0E9V3</accession>
<evidence type="ECO:0000256" key="2">
    <source>
        <dbReference type="ARBA" id="ARBA00022837"/>
    </source>
</evidence>
<proteinExistence type="predicted"/>
<keyword evidence="6" id="KW-1185">Reference proteome</keyword>
<dbReference type="InterPro" id="IPR050145">
    <property type="entry name" value="Centrin_CML-like"/>
</dbReference>
<comment type="caution">
    <text evidence="5">The sequence shown here is derived from an EMBL/GenBank/DDBJ whole genome shotgun (WGS) entry which is preliminary data.</text>
</comment>
<organism evidence="5 6">
    <name type="scientific">Actinidia rufa</name>
    <dbReference type="NCBI Taxonomy" id="165716"/>
    <lineage>
        <taxon>Eukaryota</taxon>
        <taxon>Viridiplantae</taxon>
        <taxon>Streptophyta</taxon>
        <taxon>Embryophyta</taxon>
        <taxon>Tracheophyta</taxon>
        <taxon>Spermatophyta</taxon>
        <taxon>Magnoliopsida</taxon>
        <taxon>eudicotyledons</taxon>
        <taxon>Gunneridae</taxon>
        <taxon>Pentapetalae</taxon>
        <taxon>asterids</taxon>
        <taxon>Ericales</taxon>
        <taxon>Actinidiaceae</taxon>
        <taxon>Actinidia</taxon>
    </lineage>
</organism>